<dbReference type="EMBL" id="JAKUCV010007045">
    <property type="protein sequence ID" value="KAJ4824955.1"/>
    <property type="molecule type" value="Genomic_DNA"/>
</dbReference>
<gene>
    <name evidence="3" type="ORF">Tsubulata_014976</name>
</gene>
<dbReference type="Proteomes" id="UP001141552">
    <property type="component" value="Unassembled WGS sequence"/>
</dbReference>
<dbReference type="InterPro" id="IPR024752">
    <property type="entry name" value="Myb/SANT-like_dom"/>
</dbReference>
<evidence type="ECO:0000256" key="1">
    <source>
        <dbReference type="SAM" id="MobiDB-lite"/>
    </source>
</evidence>
<reference evidence="3" key="1">
    <citation type="submission" date="2022-02" db="EMBL/GenBank/DDBJ databases">
        <authorList>
            <person name="Henning P.M."/>
            <person name="McCubbin A.G."/>
            <person name="Shore J.S."/>
        </authorList>
    </citation>
    <scope>NUCLEOTIDE SEQUENCE</scope>
    <source>
        <strain evidence="3">F60SS</strain>
        <tissue evidence="3">Leaves</tissue>
    </source>
</reference>
<sequence length="219" mass="24470">MEQPQDEVEIVEPSVEVGGEKGKGKGKPKRKVTATTKPRFCWQQEDVNALILVLQEVVVSGLKVDAGSFKSGTYRKIKTKLSQHMTSERVASISEENIRNKIRALKDKYMACSEMCNRSGFGWNEQQMCVEVDSEDVAETWVKQNPIHKYKIGERFPEYYALQDIFGKDHATGVRRINTQIAYEEEVQRSKAAPTEATTGGTTTGSNFGVNNESGNGNE</sequence>
<protein>
    <recommendedName>
        <fullName evidence="2">Myb/SANT-like domain-containing protein</fullName>
    </recommendedName>
</protein>
<dbReference type="PANTHER" id="PTHR46250:SF18">
    <property type="entry name" value="MYB_SANT-LIKE DOMAIN-CONTAINING PROTEIN"/>
    <property type="match status" value="1"/>
</dbReference>
<evidence type="ECO:0000313" key="4">
    <source>
        <dbReference type="Proteomes" id="UP001141552"/>
    </source>
</evidence>
<evidence type="ECO:0000313" key="3">
    <source>
        <dbReference type="EMBL" id="KAJ4824955.1"/>
    </source>
</evidence>
<reference evidence="3" key="2">
    <citation type="journal article" date="2023" name="Plants (Basel)">
        <title>Annotation of the Turnera subulata (Passifloraceae) Draft Genome Reveals the S-Locus Evolved after the Divergence of Turneroideae from Passifloroideae in a Stepwise Manner.</title>
        <authorList>
            <person name="Henning P.M."/>
            <person name="Roalson E.H."/>
            <person name="Mir W."/>
            <person name="McCubbin A.G."/>
            <person name="Shore J.S."/>
        </authorList>
    </citation>
    <scope>NUCLEOTIDE SEQUENCE</scope>
    <source>
        <strain evidence="3">F60SS</strain>
    </source>
</reference>
<feature type="region of interest" description="Disordered" evidence="1">
    <location>
        <begin position="186"/>
        <end position="219"/>
    </location>
</feature>
<comment type="caution">
    <text evidence="3">The sequence shown here is derived from an EMBL/GenBank/DDBJ whole genome shotgun (WGS) entry which is preliminary data.</text>
</comment>
<dbReference type="Pfam" id="PF12776">
    <property type="entry name" value="Myb_DNA-bind_3"/>
    <property type="match status" value="1"/>
</dbReference>
<feature type="non-terminal residue" evidence="3">
    <location>
        <position position="1"/>
    </location>
</feature>
<dbReference type="PANTHER" id="PTHR46250">
    <property type="entry name" value="MYB/SANT-LIKE DNA-BINDING DOMAIN PROTEIN-RELATED"/>
    <property type="match status" value="1"/>
</dbReference>
<dbReference type="OrthoDB" id="910499at2759"/>
<proteinExistence type="predicted"/>
<accession>A0A9Q0J270</accession>
<evidence type="ECO:0000259" key="2">
    <source>
        <dbReference type="Pfam" id="PF12776"/>
    </source>
</evidence>
<name>A0A9Q0J270_9ROSI</name>
<organism evidence="3 4">
    <name type="scientific">Turnera subulata</name>
    <dbReference type="NCBI Taxonomy" id="218843"/>
    <lineage>
        <taxon>Eukaryota</taxon>
        <taxon>Viridiplantae</taxon>
        <taxon>Streptophyta</taxon>
        <taxon>Embryophyta</taxon>
        <taxon>Tracheophyta</taxon>
        <taxon>Spermatophyta</taxon>
        <taxon>Magnoliopsida</taxon>
        <taxon>eudicotyledons</taxon>
        <taxon>Gunneridae</taxon>
        <taxon>Pentapetalae</taxon>
        <taxon>rosids</taxon>
        <taxon>fabids</taxon>
        <taxon>Malpighiales</taxon>
        <taxon>Passifloraceae</taxon>
        <taxon>Turnera</taxon>
    </lineage>
</organism>
<feature type="compositionally biased region" description="Acidic residues" evidence="1">
    <location>
        <begin position="1"/>
        <end position="10"/>
    </location>
</feature>
<dbReference type="AlphaFoldDB" id="A0A9Q0J270"/>
<feature type="compositionally biased region" description="Polar residues" evidence="1">
    <location>
        <begin position="206"/>
        <end position="219"/>
    </location>
</feature>
<feature type="domain" description="Myb/SANT-like" evidence="2">
    <location>
        <begin position="42"/>
        <end position="135"/>
    </location>
</feature>
<keyword evidence="4" id="KW-1185">Reference proteome</keyword>
<feature type="region of interest" description="Disordered" evidence="1">
    <location>
        <begin position="1"/>
        <end position="31"/>
    </location>
</feature>